<dbReference type="InterPro" id="IPR000679">
    <property type="entry name" value="Znf_GATA"/>
</dbReference>
<dbReference type="AlphaFoldDB" id="L8X0M6"/>
<dbReference type="GO" id="GO:0006355">
    <property type="term" value="P:regulation of DNA-templated transcription"/>
    <property type="evidence" value="ECO:0007669"/>
    <property type="project" value="InterPro"/>
</dbReference>
<evidence type="ECO:0000256" key="5">
    <source>
        <dbReference type="ARBA" id="ARBA00023163"/>
    </source>
</evidence>
<reference evidence="9 10" key="1">
    <citation type="journal article" date="2013" name="Nat. Commun.">
        <title>The evolution and pathogenic mechanisms of the rice sheath blight pathogen.</title>
        <authorList>
            <person name="Zheng A."/>
            <person name="Lin R."/>
            <person name="Xu L."/>
            <person name="Qin P."/>
            <person name="Tang C."/>
            <person name="Ai P."/>
            <person name="Zhang D."/>
            <person name="Liu Y."/>
            <person name="Sun Z."/>
            <person name="Feng H."/>
            <person name="Wang Y."/>
            <person name="Chen Y."/>
            <person name="Liang X."/>
            <person name="Fu R."/>
            <person name="Li Q."/>
            <person name="Zhang J."/>
            <person name="Yu X."/>
            <person name="Xie Z."/>
            <person name="Ding L."/>
            <person name="Guan P."/>
            <person name="Tang J."/>
            <person name="Liang Y."/>
            <person name="Wang S."/>
            <person name="Deng Q."/>
            <person name="Li S."/>
            <person name="Zhu J."/>
            <person name="Wang L."/>
            <person name="Liu H."/>
            <person name="Li P."/>
        </authorList>
    </citation>
    <scope>NUCLEOTIDE SEQUENCE [LARGE SCALE GENOMIC DNA]</scope>
    <source>
        <strain evidence="10">AG-1 IA</strain>
    </source>
</reference>
<feature type="region of interest" description="Disordered" evidence="7">
    <location>
        <begin position="259"/>
        <end position="329"/>
    </location>
</feature>
<feature type="compositionally biased region" description="Low complexity" evidence="7">
    <location>
        <begin position="440"/>
        <end position="454"/>
    </location>
</feature>
<keyword evidence="5" id="KW-0804">Transcription</keyword>
<keyword evidence="1" id="KW-0479">Metal-binding</keyword>
<feature type="compositionally biased region" description="Polar residues" evidence="7">
    <location>
        <begin position="10"/>
        <end position="27"/>
    </location>
</feature>
<evidence type="ECO:0000256" key="7">
    <source>
        <dbReference type="SAM" id="MobiDB-lite"/>
    </source>
</evidence>
<dbReference type="GO" id="GO:0043565">
    <property type="term" value="F:sequence-specific DNA binding"/>
    <property type="evidence" value="ECO:0007669"/>
    <property type="project" value="InterPro"/>
</dbReference>
<feature type="region of interest" description="Disordered" evidence="7">
    <location>
        <begin position="496"/>
        <end position="574"/>
    </location>
</feature>
<feature type="compositionally biased region" description="Basic and acidic residues" evidence="7">
    <location>
        <begin position="259"/>
        <end position="290"/>
    </location>
</feature>
<feature type="compositionally biased region" description="Low complexity" evidence="7">
    <location>
        <begin position="188"/>
        <end position="207"/>
    </location>
</feature>
<dbReference type="PANTHER" id="PTHR47172:SF24">
    <property type="entry name" value="GATA ZINC FINGER DOMAIN-CONTAINING PROTEIN 14-RELATED"/>
    <property type="match status" value="1"/>
</dbReference>
<evidence type="ECO:0000313" key="10">
    <source>
        <dbReference type="Proteomes" id="UP000011668"/>
    </source>
</evidence>
<feature type="compositionally biased region" description="Polar residues" evidence="7">
    <location>
        <begin position="300"/>
        <end position="313"/>
    </location>
</feature>
<keyword evidence="3" id="KW-0862">Zinc</keyword>
<dbReference type="Gene3D" id="3.30.50.10">
    <property type="entry name" value="Erythroid Transcription Factor GATA-1, subunit A"/>
    <property type="match status" value="2"/>
</dbReference>
<feature type="compositionally biased region" description="Basic and acidic residues" evidence="7">
    <location>
        <begin position="162"/>
        <end position="172"/>
    </location>
</feature>
<evidence type="ECO:0000256" key="1">
    <source>
        <dbReference type="ARBA" id="ARBA00022723"/>
    </source>
</evidence>
<feature type="compositionally biased region" description="Pro residues" evidence="7">
    <location>
        <begin position="143"/>
        <end position="154"/>
    </location>
</feature>
<feature type="region of interest" description="Disordered" evidence="7">
    <location>
        <begin position="376"/>
        <end position="456"/>
    </location>
</feature>
<dbReference type="PROSITE" id="PS50114">
    <property type="entry name" value="GATA_ZN_FINGER_2"/>
    <property type="match status" value="2"/>
</dbReference>
<evidence type="ECO:0000256" key="4">
    <source>
        <dbReference type="ARBA" id="ARBA00023015"/>
    </source>
</evidence>
<feature type="compositionally biased region" description="Low complexity" evidence="7">
    <location>
        <begin position="401"/>
        <end position="416"/>
    </location>
</feature>
<protein>
    <submittedName>
        <fullName evidence="9">GATA domain-containing protein</fullName>
    </submittedName>
</protein>
<dbReference type="SUPFAM" id="SSF57716">
    <property type="entry name" value="Glucocorticoid receptor-like (DNA-binding domain)"/>
    <property type="match status" value="2"/>
</dbReference>
<name>L8X0M6_THACA</name>
<feature type="compositionally biased region" description="Low complexity" evidence="7">
    <location>
        <begin position="132"/>
        <end position="141"/>
    </location>
</feature>
<gene>
    <name evidence="9" type="ORF">AG1IA_03401</name>
</gene>
<dbReference type="OrthoDB" id="2162994at2759"/>
<evidence type="ECO:0000256" key="2">
    <source>
        <dbReference type="ARBA" id="ARBA00022771"/>
    </source>
</evidence>
<evidence type="ECO:0000256" key="6">
    <source>
        <dbReference type="PROSITE-ProRule" id="PRU00094"/>
    </source>
</evidence>
<keyword evidence="4" id="KW-0805">Transcription regulation</keyword>
<dbReference type="STRING" id="983506.L8X0M6"/>
<keyword evidence="10" id="KW-1185">Reference proteome</keyword>
<feature type="region of interest" description="Disordered" evidence="7">
    <location>
        <begin position="132"/>
        <end position="225"/>
    </location>
</feature>
<proteinExistence type="predicted"/>
<feature type="compositionally biased region" description="Low complexity" evidence="7">
    <location>
        <begin position="499"/>
        <end position="511"/>
    </location>
</feature>
<comment type="caution">
    <text evidence="9">The sequence shown here is derived from an EMBL/GenBank/DDBJ whole genome shotgun (WGS) entry which is preliminary data.</text>
</comment>
<feature type="domain" description="GATA-type" evidence="8">
    <location>
        <begin position="452"/>
        <end position="485"/>
    </location>
</feature>
<feature type="region of interest" description="Disordered" evidence="7">
    <location>
        <begin position="1"/>
        <end position="27"/>
    </location>
</feature>
<dbReference type="SMART" id="SM00401">
    <property type="entry name" value="ZnF_GATA"/>
    <property type="match status" value="2"/>
</dbReference>
<dbReference type="InterPro" id="IPR013088">
    <property type="entry name" value="Znf_NHR/GATA"/>
</dbReference>
<organism evidence="9 10">
    <name type="scientific">Thanatephorus cucumeris (strain AG1-IA)</name>
    <name type="common">Rice sheath blight fungus</name>
    <name type="synonym">Rhizoctonia solani</name>
    <dbReference type="NCBI Taxonomy" id="983506"/>
    <lineage>
        <taxon>Eukaryota</taxon>
        <taxon>Fungi</taxon>
        <taxon>Dikarya</taxon>
        <taxon>Basidiomycota</taxon>
        <taxon>Agaricomycotina</taxon>
        <taxon>Agaricomycetes</taxon>
        <taxon>Cantharellales</taxon>
        <taxon>Ceratobasidiaceae</taxon>
        <taxon>Rhizoctonia</taxon>
        <taxon>Rhizoctonia solani AG-1</taxon>
    </lineage>
</organism>
<dbReference type="EMBL" id="AFRT01000788">
    <property type="protein sequence ID" value="ELU42588.1"/>
    <property type="molecule type" value="Genomic_DNA"/>
</dbReference>
<sequence length="600" mass="65092">MSCLSPPQQPDTRSSPNATPSRRPSPTTLAAANAEQATTFVPREGSFNDGVLIILSCEAENIFIMSNLSYEHVLESALTNFSALKSSRAERSQIRLAVQTKIGSVDTLVLVTSDTWPAVASRARVVTVLFQQSPSSPSHRGPGPHPRLPPPPVPYRQSSPQRDLEPTNRRTDSPSPHHSTWNPPYPPTAYTTSSASSASPGKASSSRLQHHSRQLSQSSTNESPRVQHPYAQVHYIPAPNAVSPTTDVSFLGVRHAVDADSRRDRPDSYQTEHSKRRWDQLDDGATEERAYAMGPGPLSSHGNGNRQQFSQTQHPEDNRKHKRARAWNPPDHQYMCRRCHRTDSPAWRKGPDGPKTLCNACGLSYAKDTARREAAASSSISSANTQAPLPAQLASERPAQYTYNSDSTNSNNSRSGRGAGVKTLDGSNATLSTAEGGFPGPTAAPDAPPSSAQPLRKCTMCERTDSPQWRKGPRGPNTLCNSCGLQWARTQRKSEGVYSRAASSRSASPPATLRTTYQPAAPPETTGTGASLAESPTGRLPARSQLPSQNDRDDERVRSPSVASRRSDSSSHRVWGRSIRNCMVAGNYRSWASNAVGRRS</sequence>
<dbReference type="Proteomes" id="UP000011668">
    <property type="component" value="Unassembled WGS sequence"/>
</dbReference>
<feature type="domain" description="GATA-type" evidence="8">
    <location>
        <begin position="336"/>
        <end position="384"/>
    </location>
</feature>
<dbReference type="HOGENOM" id="CLU_547642_0_0_1"/>
<dbReference type="OMA" id="MCERTDS"/>
<dbReference type="PANTHER" id="PTHR47172">
    <property type="entry name" value="OS01G0976800 PROTEIN"/>
    <property type="match status" value="1"/>
</dbReference>
<dbReference type="CDD" id="cd00202">
    <property type="entry name" value="ZnF_GATA"/>
    <property type="match status" value="2"/>
</dbReference>
<evidence type="ECO:0000256" key="3">
    <source>
        <dbReference type="ARBA" id="ARBA00022833"/>
    </source>
</evidence>
<dbReference type="GO" id="GO:0008270">
    <property type="term" value="F:zinc ion binding"/>
    <property type="evidence" value="ECO:0007669"/>
    <property type="project" value="UniProtKB-KW"/>
</dbReference>
<feature type="compositionally biased region" description="Polar residues" evidence="7">
    <location>
        <begin position="173"/>
        <end position="182"/>
    </location>
</feature>
<evidence type="ECO:0000313" key="9">
    <source>
        <dbReference type="EMBL" id="ELU42588.1"/>
    </source>
</evidence>
<dbReference type="Pfam" id="PF00320">
    <property type="entry name" value="GATA"/>
    <property type="match status" value="2"/>
</dbReference>
<accession>L8X0M6</accession>
<keyword evidence="2 6" id="KW-0863">Zinc-finger</keyword>
<evidence type="ECO:0000259" key="8">
    <source>
        <dbReference type="PROSITE" id="PS50114"/>
    </source>
</evidence>